<organism evidence="1 3">
    <name type="scientific">Intestinimonas butyriciproducens</name>
    <dbReference type="NCBI Taxonomy" id="1297617"/>
    <lineage>
        <taxon>Bacteria</taxon>
        <taxon>Bacillati</taxon>
        <taxon>Bacillota</taxon>
        <taxon>Clostridia</taxon>
        <taxon>Eubacteriales</taxon>
        <taxon>Intestinimonas</taxon>
    </lineage>
</organism>
<evidence type="ECO:0000313" key="3">
    <source>
        <dbReference type="Proteomes" id="UP000064844"/>
    </source>
</evidence>
<reference evidence="2 4" key="3">
    <citation type="submission" date="2018-04" db="EMBL/GenBank/DDBJ databases">
        <title>Genomic Encyclopedia of Type Strains, Phase IV (KMG-IV): sequencing the most valuable type-strain genomes for metagenomic binning, comparative biology and taxonomic classification.</title>
        <authorList>
            <person name="Goeker M."/>
        </authorList>
    </citation>
    <scope>NUCLEOTIDE SEQUENCE [LARGE SCALE GENOMIC DNA]</scope>
    <source>
        <strain evidence="2 4">DSM 26588</strain>
    </source>
</reference>
<dbReference type="KEGG" id="ibu:IB211_02162"/>
<dbReference type="EMBL" id="QEKK01000009">
    <property type="protein sequence ID" value="PVY47356.1"/>
    <property type="molecule type" value="Genomic_DNA"/>
</dbReference>
<dbReference type="STRING" id="1297617.IB211_02162"/>
<name>A0A0S2W5E4_9FIRM</name>
<protein>
    <submittedName>
        <fullName evidence="1">Uncharacterized protein</fullName>
    </submittedName>
</protein>
<reference evidence="1 3" key="1">
    <citation type="journal article" date="2015" name="Nat. Commun.">
        <title>Production of butyrate from lysine and the Amadori product fructoselysine by a human gut commensal.</title>
        <authorList>
            <person name="Bui T.P."/>
            <person name="Ritari J."/>
            <person name="Boeren S."/>
            <person name="de Waard P."/>
            <person name="Plugge C.M."/>
            <person name="de Vos W.M."/>
        </authorList>
    </citation>
    <scope>NUCLEOTIDE SEQUENCE [LARGE SCALE GENOMIC DNA]</scope>
    <source>
        <strain evidence="1 3">AF211</strain>
    </source>
</reference>
<gene>
    <name evidence="2" type="ORF">C7373_10914</name>
    <name evidence="1" type="ORF">IB211_02162</name>
</gene>
<evidence type="ECO:0000313" key="4">
    <source>
        <dbReference type="Proteomes" id="UP000245778"/>
    </source>
</evidence>
<evidence type="ECO:0000313" key="1">
    <source>
        <dbReference type="EMBL" id="ALP94553.1"/>
    </source>
</evidence>
<dbReference type="AlphaFoldDB" id="A0A0S2W5E4"/>
<reference evidence="3" key="2">
    <citation type="submission" date="2015-04" db="EMBL/GenBank/DDBJ databases">
        <title>A butyrogenic pathway from the amino acid lysine in a human gut commensal.</title>
        <authorList>
            <person name="de Vos W.M."/>
            <person name="Bui N.T.P."/>
            <person name="Plugge C.M."/>
            <person name="Ritari J."/>
        </authorList>
    </citation>
    <scope>NUCLEOTIDE SEQUENCE [LARGE SCALE GENOMIC DNA]</scope>
    <source>
        <strain evidence="3">AF211</strain>
    </source>
</reference>
<dbReference type="Proteomes" id="UP000245778">
    <property type="component" value="Unassembled WGS sequence"/>
</dbReference>
<accession>A0A0S2W5E4</accession>
<dbReference type="EMBL" id="CP011307">
    <property type="protein sequence ID" value="ALP94553.1"/>
    <property type="molecule type" value="Genomic_DNA"/>
</dbReference>
<keyword evidence="3" id="KW-1185">Reference proteome</keyword>
<sequence length="95" mass="9668">MSCPAPSGPSGETLVLLSAAAAIQIAQGRSADDLGVLAAFFTALADNLALLALRQDASSDASSCQNSVNSAQPRCASVSKRVEYKNQGMESGHEA</sequence>
<dbReference type="Proteomes" id="UP000064844">
    <property type="component" value="Chromosome"/>
</dbReference>
<evidence type="ECO:0000313" key="2">
    <source>
        <dbReference type="EMBL" id="PVY47356.1"/>
    </source>
</evidence>
<proteinExistence type="predicted"/>